<dbReference type="InterPro" id="IPR001878">
    <property type="entry name" value="Znf_CCHC"/>
</dbReference>
<dbReference type="eggNOG" id="KOG0314">
    <property type="taxonomic scope" value="Eukaryota"/>
</dbReference>
<dbReference type="EMBL" id="CP017626">
    <property type="protein sequence ID" value="AOW28937.1"/>
    <property type="molecule type" value="Genomic_DNA"/>
</dbReference>
<gene>
    <name evidence="11" type="ordered locus">CAALFM_C401650CA</name>
    <name evidence="10" type="ordered locus">orf19.12098</name>
</gene>
<dbReference type="STRING" id="237561.A0A1D8PLB3"/>
<dbReference type="GO" id="GO:0005847">
    <property type="term" value="C:mRNA cleavage and polyadenylation specificity factor complex"/>
    <property type="evidence" value="ECO:0007669"/>
    <property type="project" value="EnsemblFungi"/>
</dbReference>
<dbReference type="VEuPathDB" id="FungiDB:C4_01650C_A"/>
<evidence type="ECO:0000259" key="9">
    <source>
        <dbReference type="PROSITE" id="PS51282"/>
    </source>
</evidence>
<evidence type="ECO:0000313" key="12">
    <source>
        <dbReference type="Proteomes" id="UP000000559"/>
    </source>
</evidence>
<dbReference type="GO" id="GO:0008270">
    <property type="term" value="F:zinc ion binding"/>
    <property type="evidence" value="ECO:0007669"/>
    <property type="project" value="UniProtKB-KW"/>
</dbReference>
<dbReference type="SUPFAM" id="SSF57756">
    <property type="entry name" value="Retrovirus zinc finger-like domains"/>
    <property type="match status" value="1"/>
</dbReference>
<evidence type="ECO:0000313" key="11">
    <source>
        <dbReference type="EMBL" id="AOW28937.1"/>
    </source>
</evidence>
<dbReference type="GO" id="GO:0009410">
    <property type="term" value="P:response to xenobiotic stimulus"/>
    <property type="evidence" value="ECO:0000315"/>
    <property type="project" value="CGD"/>
</dbReference>
<dbReference type="PROSITE" id="PS51282">
    <property type="entry name" value="DWNN"/>
    <property type="match status" value="1"/>
</dbReference>
<dbReference type="SMART" id="SM01180">
    <property type="entry name" value="DWNN"/>
    <property type="match status" value="1"/>
</dbReference>
<dbReference type="CGD" id="CAL0000185514">
    <property type="gene designation" value="orf19.12098"/>
</dbReference>
<keyword evidence="2" id="KW-0479">Metal-binding</keyword>
<evidence type="ECO:0000256" key="3">
    <source>
        <dbReference type="ARBA" id="ARBA00022771"/>
    </source>
</evidence>
<reference evidence="11 12" key="3">
    <citation type="journal article" date="2013" name="Genome Biol.">
        <title>Assembly of a phased diploid Candida albicans genome facilitates allele-specific measurements and provides a simple model for repeat and indel structure.</title>
        <authorList>
            <person name="Muzzey D."/>
            <person name="Schwartz K."/>
            <person name="Weissman J.S."/>
            <person name="Sherlock G."/>
        </authorList>
    </citation>
    <scope>NUCLEOTIDE SEQUENCE [LARGE SCALE GENOMIC DNA]</scope>
    <source>
        <strain evidence="12">SC5314 / ATCC MYA-2876</strain>
    </source>
</reference>
<evidence type="ECO:0000256" key="4">
    <source>
        <dbReference type="ARBA" id="ARBA00022833"/>
    </source>
</evidence>
<dbReference type="FunCoup" id="A0A1D8PLB3">
    <property type="interactions" value="151"/>
</dbReference>
<dbReference type="AlphaFoldDB" id="A0A1D8PLB3"/>
<feature type="compositionally biased region" description="Pro residues" evidence="7">
    <location>
        <begin position="460"/>
        <end position="473"/>
    </location>
</feature>
<proteinExistence type="predicted"/>
<evidence type="ECO:0000256" key="1">
    <source>
        <dbReference type="ARBA" id="ARBA00004123"/>
    </source>
</evidence>
<feature type="domain" description="DWNN" evidence="9">
    <location>
        <begin position="5"/>
        <end position="79"/>
    </location>
</feature>
<dbReference type="Proteomes" id="UP000000559">
    <property type="component" value="Chromosome 4"/>
</dbReference>
<evidence type="ECO:0000256" key="2">
    <source>
        <dbReference type="ARBA" id="ARBA00022723"/>
    </source>
</evidence>
<evidence type="ECO:0000313" key="10">
    <source>
        <dbReference type="CGD" id="CAL0000185514"/>
    </source>
</evidence>
<evidence type="ECO:0000256" key="5">
    <source>
        <dbReference type="ARBA" id="ARBA00023242"/>
    </source>
</evidence>
<dbReference type="Pfam" id="PF13696">
    <property type="entry name" value="zf-CCHC_2"/>
    <property type="match status" value="1"/>
</dbReference>
<dbReference type="GO" id="GO:0005829">
    <property type="term" value="C:cytosol"/>
    <property type="evidence" value="ECO:0007669"/>
    <property type="project" value="EnsemblFungi"/>
</dbReference>
<dbReference type="GO" id="GO:0006397">
    <property type="term" value="P:mRNA processing"/>
    <property type="evidence" value="ECO:0007669"/>
    <property type="project" value="InterPro"/>
</dbReference>
<dbReference type="InterPro" id="IPR014891">
    <property type="entry name" value="DWNN_domain"/>
</dbReference>
<name>A0A1D8PLB3_CANAL</name>
<dbReference type="Pfam" id="PF08783">
    <property type="entry name" value="DWNN"/>
    <property type="match status" value="1"/>
</dbReference>
<dbReference type="InParanoid" id="A0A1D8PLB3"/>
<dbReference type="PANTHER" id="PTHR15439">
    <property type="entry name" value="RETINOBLASTOMA-BINDING PROTEIN 6"/>
    <property type="match status" value="1"/>
</dbReference>
<protein>
    <submittedName>
        <fullName evidence="11">Cleavage polyadenylation factor subunit</fullName>
    </submittedName>
</protein>
<dbReference type="GO" id="GO:0006369">
    <property type="term" value="P:termination of RNA polymerase II transcription"/>
    <property type="evidence" value="ECO:0007669"/>
    <property type="project" value="EnsemblFungi"/>
</dbReference>
<dbReference type="Gene3D" id="3.10.20.90">
    <property type="entry name" value="Phosphatidylinositol 3-kinase Catalytic Subunit, Chain A, domain 1"/>
    <property type="match status" value="1"/>
</dbReference>
<dbReference type="OrthoDB" id="106784at2759"/>
<accession>A0A1D8PLB3</accession>
<keyword evidence="4" id="KW-0862">Zinc</keyword>
<dbReference type="SMR" id="A0A1D8PLB3"/>
<feature type="domain" description="CCHC-type" evidence="8">
    <location>
        <begin position="188"/>
        <end position="202"/>
    </location>
</feature>
<dbReference type="InterPro" id="IPR025829">
    <property type="entry name" value="Zn_knuckle_CX2CX3GHX4C"/>
</dbReference>
<keyword evidence="5" id="KW-0539">Nucleus</keyword>
<dbReference type="PROSITE" id="PS50158">
    <property type="entry name" value="ZF_CCHC"/>
    <property type="match status" value="1"/>
</dbReference>
<feature type="compositionally biased region" description="Basic and acidic residues" evidence="7">
    <location>
        <begin position="412"/>
        <end position="424"/>
    </location>
</feature>
<dbReference type="GeneID" id="3635713"/>
<reference evidence="11 12" key="1">
    <citation type="journal article" date="2004" name="Proc. Natl. Acad. Sci. U.S.A.">
        <title>The diploid genome sequence of Candida albicans.</title>
        <authorList>
            <person name="Jones T."/>
            <person name="Federspiel N.A."/>
            <person name="Chibana H."/>
            <person name="Dungan J."/>
            <person name="Kalman S."/>
            <person name="Magee B.B."/>
            <person name="Newport G."/>
            <person name="Thorstenson Y.R."/>
            <person name="Agabian N."/>
            <person name="Magee P.T."/>
            <person name="Davis R.W."/>
            <person name="Scherer S."/>
        </authorList>
    </citation>
    <scope>NUCLEOTIDE SEQUENCE [LARGE SCALE GENOMIC DNA]</scope>
    <source>
        <strain evidence="12">SC5314 / ATCC MYA-2876</strain>
    </source>
</reference>
<organism evidence="11 12">
    <name type="scientific">Candida albicans (strain SC5314 / ATCC MYA-2876)</name>
    <name type="common">Yeast</name>
    <dbReference type="NCBI Taxonomy" id="237561"/>
    <lineage>
        <taxon>Eukaryota</taxon>
        <taxon>Fungi</taxon>
        <taxon>Dikarya</taxon>
        <taxon>Ascomycota</taxon>
        <taxon>Saccharomycotina</taxon>
        <taxon>Pichiomycetes</taxon>
        <taxon>Debaryomycetaceae</taxon>
        <taxon>Candida/Lodderomyces clade</taxon>
        <taxon>Candida</taxon>
    </lineage>
</organism>
<dbReference type="InterPro" id="IPR036875">
    <property type="entry name" value="Znf_CCHC_sf"/>
</dbReference>
<dbReference type="GO" id="GO:0061630">
    <property type="term" value="F:ubiquitin protein ligase activity"/>
    <property type="evidence" value="ECO:0007669"/>
    <property type="project" value="EnsemblFungi"/>
</dbReference>
<reference evidence="11 12" key="2">
    <citation type="journal article" date="2007" name="Genome Biol.">
        <title>Assembly of the Candida albicans genome into sixteen supercontigs aligned on the eight chromosomes.</title>
        <authorList>
            <person name="van het Hoog M."/>
            <person name="Rast T.J."/>
            <person name="Martchenko M."/>
            <person name="Grindle S."/>
            <person name="Dignard D."/>
            <person name="Hogues H."/>
            <person name="Cuomo C."/>
            <person name="Berriman M."/>
            <person name="Scherer S."/>
            <person name="Magee B.B."/>
            <person name="Whiteway M."/>
            <person name="Chibana H."/>
            <person name="Nantel A."/>
            <person name="Magee P.T."/>
        </authorList>
    </citation>
    <scope>GENOME REANNOTATION</scope>
    <source>
        <strain evidence="12">SC5314 / ATCC MYA-2876</strain>
    </source>
</reference>
<dbReference type="InterPro" id="IPR033489">
    <property type="entry name" value="RBBP6"/>
</dbReference>
<dbReference type="PANTHER" id="PTHR15439:SF0">
    <property type="entry name" value="CELL DIVISION CYCLE AND APOPTOSIS REGULATOR PROTEIN 1-RELATED"/>
    <property type="match status" value="1"/>
</dbReference>
<sequence length="498" mass="56240">MSSVVYYKFLHQKNKSVIHFDGTSISVFDLKKEIILQNQLGSGQDFNLRLYHSEQPDQEYELDQDVIPRSSYVLAKRSPAFVKSGKYNNASRYITGKPRINRKAITSTVGHNSNSNPLVSAQLQQQQQQQLDENATEEDRIKLMFQNQSNAWEQTQEDLAHHKMVFNKPTASSTANKQDDHPPPGYICYRCGKKDHWIKNCPTNNDPNFEGKKIMRTTGIPKSYLKTISREEVESKANTLTTNDNGDVVDSEGNVILITDDGDYAIAMADSKTWQNYQEKLQNAALKSKREYESKLVAEIEKDNKWEFLDPLANTKAVLTSPIVMTPCCTDSSKLQNLKNFNYNQPELERVLIDNDFHCPNCGKADVFLDSVIPNKDLEEKLKEYVSSKEKELNIKDPSKRTAAEMTADDNNDPHHSGEPDAKKQKIVPNTVQPGMFPVGVMPPPPPPMPFALPPGLQIPPPGFGMVPPPNFMPPTQGQQFNNNNNNNNSNNQFNQPK</sequence>
<keyword evidence="3 6" id="KW-0863">Zinc-finger</keyword>
<dbReference type="GO" id="GO:0036002">
    <property type="term" value="F:pre-mRNA binding"/>
    <property type="evidence" value="ECO:0007669"/>
    <property type="project" value="EnsemblFungi"/>
</dbReference>
<dbReference type="Gene3D" id="4.10.60.10">
    <property type="entry name" value="Zinc finger, CCHC-type"/>
    <property type="match status" value="1"/>
</dbReference>
<feature type="compositionally biased region" description="Basic and acidic residues" evidence="7">
    <location>
        <begin position="386"/>
        <end position="403"/>
    </location>
</feature>
<evidence type="ECO:0000256" key="6">
    <source>
        <dbReference type="PROSITE-ProRule" id="PRU00047"/>
    </source>
</evidence>
<dbReference type="SMART" id="SM00343">
    <property type="entry name" value="ZnF_C2HC"/>
    <property type="match status" value="1"/>
</dbReference>
<evidence type="ECO:0000256" key="7">
    <source>
        <dbReference type="SAM" id="MobiDB-lite"/>
    </source>
</evidence>
<dbReference type="GO" id="GO:0000209">
    <property type="term" value="P:protein polyubiquitination"/>
    <property type="evidence" value="ECO:0007669"/>
    <property type="project" value="EnsemblFungi"/>
</dbReference>
<evidence type="ECO:0000259" key="8">
    <source>
        <dbReference type="PROSITE" id="PS50158"/>
    </source>
</evidence>
<keyword evidence="12" id="KW-1185">Reference proteome</keyword>
<dbReference type="KEGG" id="cal:CAALFM_C401650CA"/>
<feature type="region of interest" description="Disordered" evidence="7">
    <location>
        <begin position="460"/>
        <end position="498"/>
    </location>
</feature>
<dbReference type="RefSeq" id="XP_722700.2">
    <property type="nucleotide sequence ID" value="XM_717607.2"/>
</dbReference>
<feature type="region of interest" description="Disordered" evidence="7">
    <location>
        <begin position="386"/>
        <end position="427"/>
    </location>
</feature>
<feature type="compositionally biased region" description="Low complexity" evidence="7">
    <location>
        <begin position="479"/>
        <end position="498"/>
    </location>
</feature>
<comment type="subcellular location">
    <subcellularLocation>
        <location evidence="1">Nucleus</location>
    </subcellularLocation>
</comment>